<gene>
    <name evidence="1" type="ORF">CwatDRAFT_1491</name>
</gene>
<dbReference type="OrthoDB" id="5294764at2"/>
<name>Q4BYZ7_CROWT</name>
<evidence type="ECO:0008006" key="3">
    <source>
        <dbReference type="Google" id="ProtNLM"/>
    </source>
</evidence>
<sequence length="160" mass="18168">MNPKIMNISTSKQNKKSLELSWKIKLLYDGDCPLCMREVTFLQKKDGGRGLVNLVDIADNNYNPEQHCGIDYETAMERIHAILPDGTILTDIEAFRYVYEVLGMGWVYAVTKLPVVGKIANWVYGIWAKFRLSLTGRPDIRTIIAGREADKKCSSDTCNY</sequence>
<dbReference type="Pfam" id="PF04134">
    <property type="entry name" value="DCC1-like"/>
    <property type="match status" value="1"/>
</dbReference>
<dbReference type="InterPro" id="IPR007263">
    <property type="entry name" value="DCC1-like"/>
</dbReference>
<organism evidence="1 2">
    <name type="scientific">Crocosphaera watsonii WH 8501</name>
    <dbReference type="NCBI Taxonomy" id="165597"/>
    <lineage>
        <taxon>Bacteria</taxon>
        <taxon>Bacillati</taxon>
        <taxon>Cyanobacteriota</taxon>
        <taxon>Cyanophyceae</taxon>
        <taxon>Oscillatoriophycideae</taxon>
        <taxon>Chroococcales</taxon>
        <taxon>Aphanothecaceae</taxon>
        <taxon>Crocosphaera</taxon>
    </lineage>
</organism>
<dbReference type="InterPro" id="IPR044691">
    <property type="entry name" value="DCC1_Trx"/>
</dbReference>
<dbReference type="PANTHER" id="PTHR34290">
    <property type="entry name" value="SI:CH73-390P7.2"/>
    <property type="match status" value="1"/>
</dbReference>
<comment type="caution">
    <text evidence="1">The sequence shown here is derived from an EMBL/GenBank/DDBJ whole genome shotgun (WGS) entry which is preliminary data.</text>
</comment>
<reference evidence="1" key="1">
    <citation type="submission" date="2004-02" db="EMBL/GenBank/DDBJ databases">
        <authorList>
            <consortium name="DOE Joint Genome Institute"/>
        </authorList>
    </citation>
    <scope>NUCLEOTIDE SEQUENCE [LARGE SCALE GENOMIC DNA]</scope>
    <source>
        <strain evidence="1">WH 8501</strain>
    </source>
</reference>
<dbReference type="RefSeq" id="WP_007307126.1">
    <property type="nucleotide sequence ID" value="NZ_AADV02000089.1"/>
</dbReference>
<accession>Q4BYZ7</accession>
<proteinExistence type="predicted"/>
<evidence type="ECO:0000313" key="2">
    <source>
        <dbReference type="Proteomes" id="UP000003922"/>
    </source>
</evidence>
<dbReference type="GO" id="GO:0015035">
    <property type="term" value="F:protein-disulfide reductase activity"/>
    <property type="evidence" value="ECO:0007669"/>
    <property type="project" value="InterPro"/>
</dbReference>
<reference evidence="1" key="3">
    <citation type="submission" date="2016-12" db="EMBL/GenBank/DDBJ databases">
        <title>Annotation of the draft genome assembly of Crocosphaera watsonii WH 8501.</title>
        <authorList>
            <consortium name="US DOE Joint Genome Institute (JGI-ORNL)"/>
            <person name="Larimer F."/>
            <person name="Land M."/>
        </authorList>
    </citation>
    <scope>NUCLEOTIDE SEQUENCE</scope>
    <source>
        <strain evidence="1">WH 8501</strain>
    </source>
</reference>
<evidence type="ECO:0000313" key="1">
    <source>
        <dbReference type="EMBL" id="EAM49134.1"/>
    </source>
</evidence>
<dbReference type="PANTHER" id="PTHR34290:SF2">
    <property type="entry name" value="OS04G0668800 PROTEIN"/>
    <property type="match status" value="1"/>
</dbReference>
<keyword evidence="2" id="KW-1185">Reference proteome</keyword>
<dbReference type="AlphaFoldDB" id="Q4BYZ7"/>
<dbReference type="KEGG" id="cwa:CwatDRAFT_1491"/>
<dbReference type="EMBL" id="AADV02000089">
    <property type="protein sequence ID" value="EAM49134.1"/>
    <property type="molecule type" value="Genomic_DNA"/>
</dbReference>
<protein>
    <recommendedName>
        <fullName evidence="3">Thiol-disulphide oxidoreductase DCC</fullName>
    </recommendedName>
</protein>
<dbReference type="Proteomes" id="UP000003922">
    <property type="component" value="Unassembled WGS sequence"/>
</dbReference>
<reference evidence="1" key="2">
    <citation type="submission" date="2005-06" db="EMBL/GenBank/DDBJ databases">
        <title>Sequencing of the draft genome and assembly of Crocosphaera watsonii WH 8501.</title>
        <authorList>
            <consortium name="US DOE Joint Genome Institute (JGI-PGF)"/>
            <person name="Copeland A."/>
            <person name="Lucas S."/>
            <person name="Lapidus A."/>
            <person name="Barry K."/>
            <person name="Detter C."/>
            <person name="Glavina T."/>
            <person name="Hammon N."/>
            <person name="Israni S."/>
            <person name="Pitluck S."/>
            <person name="Richardson P."/>
        </authorList>
    </citation>
    <scope>NUCLEOTIDE SEQUENCE [LARGE SCALE GENOMIC DNA]</scope>
    <source>
        <strain evidence="1">WH 8501</strain>
    </source>
</reference>